<reference evidence="2" key="1">
    <citation type="journal article" date="2020" name="mSystems">
        <title>Genome- and Community-Level Interaction Insights into Carbon Utilization and Element Cycling Functions of Hydrothermarchaeota in Hydrothermal Sediment.</title>
        <authorList>
            <person name="Zhou Z."/>
            <person name="Liu Y."/>
            <person name="Xu W."/>
            <person name="Pan J."/>
            <person name="Luo Z.H."/>
            <person name="Li M."/>
        </authorList>
    </citation>
    <scope>NUCLEOTIDE SEQUENCE [LARGE SCALE GENOMIC DNA]</scope>
    <source>
        <strain evidence="2">HyVt-503</strain>
    </source>
</reference>
<dbReference type="SUPFAM" id="SSF48371">
    <property type="entry name" value="ARM repeat"/>
    <property type="match status" value="1"/>
</dbReference>
<evidence type="ECO:0008006" key="3">
    <source>
        <dbReference type="Google" id="ProtNLM"/>
    </source>
</evidence>
<dbReference type="InterPro" id="IPR054701">
    <property type="entry name" value="DVU0298-like"/>
</dbReference>
<dbReference type="AlphaFoldDB" id="A0A7V2WSE9"/>
<dbReference type="Gene3D" id="1.25.10.10">
    <property type="entry name" value="Leucine-rich Repeat Variant"/>
    <property type="match status" value="1"/>
</dbReference>
<organism evidence="2">
    <name type="scientific">Dissulfuribacter thermophilus</name>
    <dbReference type="NCBI Taxonomy" id="1156395"/>
    <lineage>
        <taxon>Bacteria</taxon>
        <taxon>Pseudomonadati</taxon>
        <taxon>Thermodesulfobacteriota</taxon>
        <taxon>Dissulfuribacteria</taxon>
        <taxon>Dissulfuribacterales</taxon>
        <taxon>Dissulfuribacteraceae</taxon>
        <taxon>Dissulfuribacter</taxon>
    </lineage>
</organism>
<protein>
    <recommendedName>
        <fullName evidence="3">PBS lyase HEAT domain protein repeat-containing protein</fullName>
    </recommendedName>
</protein>
<proteinExistence type="predicted"/>
<comment type="caution">
    <text evidence="2">The sequence shown here is derived from an EMBL/GenBank/DDBJ whole genome shotgun (WGS) entry which is preliminary data.</text>
</comment>
<dbReference type="InterPro" id="IPR011990">
    <property type="entry name" value="TPR-like_helical_dom_sf"/>
</dbReference>
<dbReference type="EMBL" id="DRND01000101">
    <property type="protein sequence ID" value="HFC46482.1"/>
    <property type="molecule type" value="Genomic_DNA"/>
</dbReference>
<accession>A0A7V2WSE9</accession>
<evidence type="ECO:0000256" key="1">
    <source>
        <dbReference type="SAM" id="MobiDB-lite"/>
    </source>
</evidence>
<feature type="non-terminal residue" evidence="2">
    <location>
        <position position="437"/>
    </location>
</feature>
<evidence type="ECO:0000313" key="2">
    <source>
        <dbReference type="EMBL" id="HFC46482.1"/>
    </source>
</evidence>
<sequence length="437" mass="48942">MAVSPPFPPKCPFCHKLIEAPKELEPKRLGDFAYGRCQCGAVYVYDVTGHNLGAAFSEALGYGCNFDWDLAWELVPDEDYEERLIERYDLKTHKVYPAGRTEDERTVRGVLLFLSFSEEIKGVKGPTPTVDQREDGGSKQHPGPSTPTRQYSKREVKAVVQGGDPEYLDKIAIMASQDPKVLNRLQQLLYTPDPTIRWRAIEAIGVASKAAFKRRPNFVGEFLRRLLYSASDSAATNWGAIEAAGEIIRNIPKTFDPFIRELLALMRFEDSQASVLWALSRIAEAHPQGVKERAFFPLIEMLSSELPEVRGLAARVLGLVGAKECINSLRRLVDDEAEFSLFTRNGYETVNVGGLAQEAIDKIEDVGAKMDERELNEKVKEGERLFKEGEVLTNQGRSLDAIEKLEEALSIFEDESYEKGIANCCEKLGDVHCFRGN</sequence>
<dbReference type="Gene3D" id="1.25.40.10">
    <property type="entry name" value="Tetratricopeptide repeat domain"/>
    <property type="match status" value="1"/>
</dbReference>
<dbReference type="Proteomes" id="UP000885797">
    <property type="component" value="Unassembled WGS sequence"/>
</dbReference>
<dbReference type="InterPro" id="IPR011989">
    <property type="entry name" value="ARM-like"/>
</dbReference>
<gene>
    <name evidence="2" type="ORF">ENJ63_01220</name>
</gene>
<dbReference type="InterPro" id="IPR016024">
    <property type="entry name" value="ARM-type_fold"/>
</dbReference>
<dbReference type="NCBIfam" id="NF045662">
    <property type="entry name" value="DVU0298_fam"/>
    <property type="match status" value="1"/>
</dbReference>
<name>A0A7V2WSE9_9BACT</name>
<feature type="region of interest" description="Disordered" evidence="1">
    <location>
        <begin position="123"/>
        <end position="152"/>
    </location>
</feature>